<gene>
    <name evidence="1" type="ORF">METZ01_LOCUS171593</name>
</gene>
<reference evidence="1" key="1">
    <citation type="submission" date="2018-05" db="EMBL/GenBank/DDBJ databases">
        <authorList>
            <person name="Lanie J.A."/>
            <person name="Ng W.-L."/>
            <person name="Kazmierczak K.M."/>
            <person name="Andrzejewski T.M."/>
            <person name="Davidsen T.M."/>
            <person name="Wayne K.J."/>
            <person name="Tettelin H."/>
            <person name="Glass J.I."/>
            <person name="Rusch D."/>
            <person name="Podicherti R."/>
            <person name="Tsui H.-C.T."/>
            <person name="Winkler M.E."/>
        </authorList>
    </citation>
    <scope>NUCLEOTIDE SEQUENCE</scope>
</reference>
<proteinExistence type="predicted"/>
<name>A0A382BYP5_9ZZZZ</name>
<organism evidence="1">
    <name type="scientific">marine metagenome</name>
    <dbReference type="NCBI Taxonomy" id="408172"/>
    <lineage>
        <taxon>unclassified sequences</taxon>
        <taxon>metagenomes</taxon>
        <taxon>ecological metagenomes</taxon>
    </lineage>
</organism>
<accession>A0A382BYP5</accession>
<dbReference type="EMBL" id="UINC01031927">
    <property type="protein sequence ID" value="SVB18739.1"/>
    <property type="molecule type" value="Genomic_DNA"/>
</dbReference>
<protein>
    <submittedName>
        <fullName evidence="1">Uncharacterized protein</fullName>
    </submittedName>
</protein>
<dbReference type="AlphaFoldDB" id="A0A382BYP5"/>
<evidence type="ECO:0000313" key="1">
    <source>
        <dbReference type="EMBL" id="SVB18739.1"/>
    </source>
</evidence>
<sequence>MKLTEKEYEELKVILIRKDWIVYAYDIKSDKGVYVSTQLGLDMYYSYCHWTEDSEKLEFTEGRPIAKQEESARALRHLLEEKVLTRHMNWSTHKEVYSPTPYGHKLFTAWIYWNDTKMQKKMADRKAARKFLKGLWGLVKQTPCAIEKYSQSPEEYKKKKGNRFF</sequence>